<evidence type="ECO:0000256" key="5">
    <source>
        <dbReference type="ARBA" id="ARBA00023295"/>
    </source>
</evidence>
<evidence type="ECO:0000256" key="4">
    <source>
        <dbReference type="ARBA" id="ARBA00023277"/>
    </source>
</evidence>
<dbReference type="AlphaFoldDB" id="A0A6A6H798"/>
<keyword evidence="2 9" id="KW-0378">Hydrolase</keyword>
<dbReference type="EMBL" id="ML991803">
    <property type="protein sequence ID" value="KAF2233817.1"/>
    <property type="molecule type" value="Genomic_DNA"/>
</dbReference>
<dbReference type="InterPro" id="IPR015943">
    <property type="entry name" value="WD40/YVTN_repeat-like_dom_sf"/>
</dbReference>
<keyword evidence="5" id="KW-0326">Glycosidase</keyword>
<dbReference type="Proteomes" id="UP000800092">
    <property type="component" value="Unassembled WGS sequence"/>
</dbReference>
<comment type="similarity">
    <text evidence="7">Belongs to the glycosyl hydrolase 74 family.</text>
</comment>
<dbReference type="SUPFAM" id="SSF110296">
    <property type="entry name" value="Oligoxyloglucan reducing end-specific cellobiohydrolase"/>
    <property type="match status" value="2"/>
</dbReference>
<organism evidence="9 10">
    <name type="scientific">Viridothelium virens</name>
    <name type="common">Speckled blister lichen</name>
    <name type="synonym">Trypethelium virens</name>
    <dbReference type="NCBI Taxonomy" id="1048519"/>
    <lineage>
        <taxon>Eukaryota</taxon>
        <taxon>Fungi</taxon>
        <taxon>Dikarya</taxon>
        <taxon>Ascomycota</taxon>
        <taxon>Pezizomycotina</taxon>
        <taxon>Dothideomycetes</taxon>
        <taxon>Dothideomycetes incertae sedis</taxon>
        <taxon>Trypetheliales</taxon>
        <taxon>Trypetheliaceae</taxon>
        <taxon>Viridothelium</taxon>
    </lineage>
</organism>
<dbReference type="OrthoDB" id="3885706at2759"/>
<keyword evidence="10" id="KW-1185">Reference proteome</keyword>
<keyword evidence="6" id="KW-0624">Polysaccharide degradation</keyword>
<keyword evidence="4" id="KW-0119">Carbohydrate metabolism</keyword>
<protein>
    <submittedName>
        <fullName evidence="9">Glycoside hydrolase family 74 protein</fullName>
    </submittedName>
</protein>
<gene>
    <name evidence="9" type="ORF">EV356DRAFT_503038</name>
</gene>
<evidence type="ECO:0000313" key="10">
    <source>
        <dbReference type="Proteomes" id="UP000800092"/>
    </source>
</evidence>
<sequence>MHLFSVVSAAVAFSALADAYTWKNVKTGGGGGFTPGIVFNTGTKGVAYARTDIGGLYKLNSDDSWTPLTDFANSSTWNNWGIDAVATDALKPQTVYAAVGMYTNSWDPSNGAIIRSNDAGTTWSKTQLPFKVGGNMPGRGMGERLAIDPKLSSTLYFGARSGHGLWKSTDSGVTWSNVTKFPNVGNYVADATDSTGYNSDNQGIAWVTFDSNSSTTAGATSTIFVGVADTANSVYVSKDAGSSWSRLAGQPTGFLPHKGKLSPKEHALYISYSDGSGPYDGTNGSVWRYDITASTWKDISPGVDPYYGYGGLAVDLQKPGTIMVATLNSWYPDAIIWRSNNSGASWTPIWEYTSYPNENFYYGMSNTNAPWIPTVHDINTKTIGWMIESLEIDPFDSNHWLYGTGLSVYGGHDLLNWDTKHNVSISVLANGIEETSVQALIAPPGQSLVSAMGDIGGFVHSSLTAPPAAELPLFTTSTSVDYAGQVPKTLVRTGSASDGSAIQIALSNDAGATWNLDYGASTSQYGGNAVLNAGGDTVLWSTSANGVLVSQYTSSFSAVSGLPSGAAVASDKVNSTVFYGGSAGSFYVSRDTGKTFTSFGKLGSSSAVNKIVVNPTVAGDVWASTDTGLFHSTNYGGSFSKIAGPTVGYAFALGKSSSNTYKYNIFGFFTVNGVEALFESKDVGSTWTEISDSAHGFGSASSNPVTASLDTEGLVFVGTNGRGVFYGTP</sequence>
<dbReference type="Gene3D" id="2.130.10.10">
    <property type="entry name" value="YVTN repeat-like/Quinoprotein amine dehydrogenase"/>
    <property type="match status" value="2"/>
</dbReference>
<name>A0A6A6H798_VIRVR</name>
<dbReference type="FunFam" id="2.130.10.10:FF:000534">
    <property type="entry name" value="Xyloglucanase Xgh74A"/>
    <property type="match status" value="1"/>
</dbReference>
<dbReference type="PANTHER" id="PTHR43739:SF2">
    <property type="entry name" value="OLIGOXYLOGLUCAN-REDUCING END-SPECIFIC XYLOGLUCANASE-RELATED"/>
    <property type="match status" value="1"/>
</dbReference>
<feature type="signal peptide" evidence="8">
    <location>
        <begin position="1"/>
        <end position="19"/>
    </location>
</feature>
<dbReference type="PANTHER" id="PTHR43739">
    <property type="entry name" value="XYLOGLUCANASE (EUROFUNG)"/>
    <property type="match status" value="1"/>
</dbReference>
<dbReference type="InterPro" id="IPR052025">
    <property type="entry name" value="Xyloglucanase_GH74"/>
</dbReference>
<reference evidence="9" key="1">
    <citation type="journal article" date="2020" name="Stud. Mycol.">
        <title>101 Dothideomycetes genomes: a test case for predicting lifestyles and emergence of pathogens.</title>
        <authorList>
            <person name="Haridas S."/>
            <person name="Albert R."/>
            <person name="Binder M."/>
            <person name="Bloem J."/>
            <person name="Labutti K."/>
            <person name="Salamov A."/>
            <person name="Andreopoulos B."/>
            <person name="Baker S."/>
            <person name="Barry K."/>
            <person name="Bills G."/>
            <person name="Bluhm B."/>
            <person name="Cannon C."/>
            <person name="Castanera R."/>
            <person name="Culley D."/>
            <person name="Daum C."/>
            <person name="Ezra D."/>
            <person name="Gonzalez J."/>
            <person name="Henrissat B."/>
            <person name="Kuo A."/>
            <person name="Liang C."/>
            <person name="Lipzen A."/>
            <person name="Lutzoni F."/>
            <person name="Magnuson J."/>
            <person name="Mondo S."/>
            <person name="Nolan M."/>
            <person name="Ohm R."/>
            <person name="Pangilinan J."/>
            <person name="Park H.-J."/>
            <person name="Ramirez L."/>
            <person name="Alfaro M."/>
            <person name="Sun H."/>
            <person name="Tritt A."/>
            <person name="Yoshinaga Y."/>
            <person name="Zwiers L.-H."/>
            <person name="Turgeon B."/>
            <person name="Goodwin S."/>
            <person name="Spatafora J."/>
            <person name="Crous P."/>
            <person name="Grigoriev I."/>
        </authorList>
    </citation>
    <scope>NUCLEOTIDE SEQUENCE</scope>
    <source>
        <strain evidence="9">Tuck. ex Michener</strain>
    </source>
</reference>
<evidence type="ECO:0000313" key="9">
    <source>
        <dbReference type="EMBL" id="KAF2233817.1"/>
    </source>
</evidence>
<dbReference type="GO" id="GO:0016798">
    <property type="term" value="F:hydrolase activity, acting on glycosyl bonds"/>
    <property type="evidence" value="ECO:0007669"/>
    <property type="project" value="UniProtKB-KW"/>
</dbReference>
<keyword evidence="3" id="KW-0136">Cellulose degradation</keyword>
<feature type="chain" id="PRO_5025441913" evidence="8">
    <location>
        <begin position="20"/>
        <end position="729"/>
    </location>
</feature>
<accession>A0A6A6H798</accession>
<evidence type="ECO:0000256" key="2">
    <source>
        <dbReference type="ARBA" id="ARBA00022801"/>
    </source>
</evidence>
<dbReference type="GO" id="GO:0010411">
    <property type="term" value="P:xyloglucan metabolic process"/>
    <property type="evidence" value="ECO:0007669"/>
    <property type="project" value="TreeGrafter"/>
</dbReference>
<dbReference type="CDD" id="cd15482">
    <property type="entry name" value="Sialidase_non-viral"/>
    <property type="match status" value="1"/>
</dbReference>
<proteinExistence type="inferred from homology"/>
<evidence type="ECO:0000256" key="8">
    <source>
        <dbReference type="SAM" id="SignalP"/>
    </source>
</evidence>
<evidence type="ECO:0000256" key="1">
    <source>
        <dbReference type="ARBA" id="ARBA00022729"/>
    </source>
</evidence>
<evidence type="ECO:0000256" key="7">
    <source>
        <dbReference type="ARBA" id="ARBA00037986"/>
    </source>
</evidence>
<evidence type="ECO:0000256" key="3">
    <source>
        <dbReference type="ARBA" id="ARBA00023001"/>
    </source>
</evidence>
<dbReference type="GO" id="GO:0030245">
    <property type="term" value="P:cellulose catabolic process"/>
    <property type="evidence" value="ECO:0007669"/>
    <property type="project" value="UniProtKB-KW"/>
</dbReference>
<evidence type="ECO:0000256" key="6">
    <source>
        <dbReference type="ARBA" id="ARBA00023326"/>
    </source>
</evidence>
<keyword evidence="1 8" id="KW-0732">Signal</keyword>